<keyword evidence="1" id="KW-1133">Transmembrane helix</keyword>
<evidence type="ECO:0000313" key="3">
    <source>
        <dbReference type="Proteomes" id="UP000284243"/>
    </source>
</evidence>
<dbReference type="Gene3D" id="2.170.120.30">
    <property type="match status" value="1"/>
</dbReference>
<dbReference type="Pfam" id="PF07949">
    <property type="entry name" value="YbbR"/>
    <property type="match status" value="1"/>
</dbReference>
<organism evidence="2 3">
    <name type="scientific">Odoribacter splanchnicus</name>
    <dbReference type="NCBI Taxonomy" id="28118"/>
    <lineage>
        <taxon>Bacteria</taxon>
        <taxon>Pseudomonadati</taxon>
        <taxon>Bacteroidota</taxon>
        <taxon>Bacteroidia</taxon>
        <taxon>Bacteroidales</taxon>
        <taxon>Odoribacteraceae</taxon>
        <taxon>Odoribacter</taxon>
    </lineage>
</organism>
<dbReference type="PANTHER" id="PTHR37804:SF1">
    <property type="entry name" value="CDAA REGULATORY PROTEIN CDAR"/>
    <property type="match status" value="1"/>
</dbReference>
<evidence type="ECO:0000313" key="2">
    <source>
        <dbReference type="EMBL" id="RGU58483.1"/>
    </source>
</evidence>
<dbReference type="Gene3D" id="2.170.120.40">
    <property type="entry name" value="YbbR-like domain"/>
    <property type="match status" value="1"/>
</dbReference>
<gene>
    <name evidence="2" type="ORF">DWW57_01860</name>
</gene>
<protein>
    <submittedName>
        <fullName evidence="2">YbbR-like domain-containing protein</fullName>
    </submittedName>
</protein>
<reference evidence="2 3" key="1">
    <citation type="submission" date="2018-08" db="EMBL/GenBank/DDBJ databases">
        <title>A genome reference for cultivated species of the human gut microbiota.</title>
        <authorList>
            <person name="Zou Y."/>
            <person name="Xue W."/>
            <person name="Luo G."/>
        </authorList>
    </citation>
    <scope>NUCLEOTIDE SEQUENCE [LARGE SCALE GENOMIC DNA]</scope>
    <source>
        <strain evidence="2 3">AF16-14</strain>
    </source>
</reference>
<comment type="caution">
    <text evidence="2">The sequence shown here is derived from an EMBL/GenBank/DDBJ whole genome shotgun (WGS) entry which is preliminary data.</text>
</comment>
<dbReference type="Proteomes" id="UP000284243">
    <property type="component" value="Unassembled WGS sequence"/>
</dbReference>
<proteinExistence type="predicted"/>
<name>A0A412TXG3_9BACT</name>
<dbReference type="InterPro" id="IPR012505">
    <property type="entry name" value="YbbR"/>
</dbReference>
<dbReference type="EMBL" id="QRYC01000002">
    <property type="protein sequence ID" value="RGU58483.1"/>
    <property type="molecule type" value="Genomic_DNA"/>
</dbReference>
<accession>A0A412TXG3</accession>
<keyword evidence="1" id="KW-0472">Membrane</keyword>
<dbReference type="InterPro" id="IPR053154">
    <property type="entry name" value="c-di-AMP_regulator"/>
</dbReference>
<evidence type="ECO:0000256" key="1">
    <source>
        <dbReference type="SAM" id="Phobius"/>
    </source>
</evidence>
<dbReference type="PANTHER" id="PTHR37804">
    <property type="entry name" value="CDAA REGULATORY PROTEIN CDAR"/>
    <property type="match status" value="1"/>
</dbReference>
<feature type="transmembrane region" description="Helical" evidence="1">
    <location>
        <begin position="21"/>
        <end position="39"/>
    </location>
</feature>
<keyword evidence="1" id="KW-0812">Transmembrane</keyword>
<dbReference type="RefSeq" id="WP_022160590.1">
    <property type="nucleotide sequence ID" value="NZ_CABJFF010000004.1"/>
</dbReference>
<sequence>MYLPKVNLQQIQQFKEKYLNRNIVSYLICVVIASILWFLNTLSKDYLTEITYPVKYTNFPAGKYPVAELPTQIQLTVKAKGFALLGHSIRTSFLPITFNVGSYCNHALSDKAGIQEFILNTNDIKDKISSQLNTEIQLQSVAPEEIVFQFAQSGRKKVAIRPIVDYTLKRQYIVNQITVAPDSTWIEGPVNILDTLHGIPTEPIKLKNISKNITRTAELVALPYCTPQETAVEVDIQVEQFTEARKIIPITPLHVPDSLTLRLFPDNVNISYEIGLSKYDKITASDFIFSVDYPKNADATYLEVKVVKAPDYIKNLSYTPQKVEYILEKK</sequence>
<dbReference type="AlphaFoldDB" id="A0A412TXG3"/>